<evidence type="ECO:0000313" key="1">
    <source>
        <dbReference type="EMBL" id="MFB9714370.1"/>
    </source>
</evidence>
<protein>
    <submittedName>
        <fullName evidence="1">Uncharacterized protein</fullName>
    </submittedName>
</protein>
<dbReference type="Proteomes" id="UP001589536">
    <property type="component" value="Unassembled WGS sequence"/>
</dbReference>
<accession>A0ABV5URK7</accession>
<dbReference type="EMBL" id="JBHMBH010000019">
    <property type="protein sequence ID" value="MFB9714370.1"/>
    <property type="molecule type" value="Genomic_DNA"/>
</dbReference>
<name>A0ABV5URK7_9MICC</name>
<gene>
    <name evidence="1" type="ORF">ACFFPI_09565</name>
</gene>
<dbReference type="RefSeq" id="WP_345044640.1">
    <property type="nucleotide sequence ID" value="NZ_BAABED010000001.1"/>
</dbReference>
<comment type="caution">
    <text evidence="1">The sequence shown here is derived from an EMBL/GenBank/DDBJ whole genome shotgun (WGS) entry which is preliminary data.</text>
</comment>
<sequence length="60" mass="6290">MSTHVSGQMMIRILDGSILKNRNAVRALVATLANAADSTSNTLSDEEQGGQALTISVMTV</sequence>
<reference evidence="1 2" key="1">
    <citation type="submission" date="2024-09" db="EMBL/GenBank/DDBJ databases">
        <authorList>
            <person name="Sun Q."/>
            <person name="Mori K."/>
        </authorList>
    </citation>
    <scope>NUCLEOTIDE SEQUENCE [LARGE SCALE GENOMIC DNA]</scope>
    <source>
        <strain evidence="1 2">JCM 13519</strain>
    </source>
</reference>
<keyword evidence="2" id="KW-1185">Reference proteome</keyword>
<organism evidence="1 2">
    <name type="scientific">Arthrobacter methylotrophus</name>
    <dbReference type="NCBI Taxonomy" id="121291"/>
    <lineage>
        <taxon>Bacteria</taxon>
        <taxon>Bacillati</taxon>
        <taxon>Actinomycetota</taxon>
        <taxon>Actinomycetes</taxon>
        <taxon>Micrococcales</taxon>
        <taxon>Micrococcaceae</taxon>
        <taxon>Arthrobacter</taxon>
    </lineage>
</organism>
<evidence type="ECO:0000313" key="2">
    <source>
        <dbReference type="Proteomes" id="UP001589536"/>
    </source>
</evidence>
<proteinExistence type="predicted"/>